<dbReference type="InterPro" id="IPR026286">
    <property type="entry name" value="MaiA/AMDase"/>
</dbReference>
<dbReference type="AlphaFoldDB" id="A0A1H1ZSY4"/>
<dbReference type="Proteomes" id="UP000198688">
    <property type="component" value="Chromosome I"/>
</dbReference>
<dbReference type="PANTHER" id="PTHR40267:SF1">
    <property type="entry name" value="BLR3294 PROTEIN"/>
    <property type="match status" value="1"/>
</dbReference>
<reference evidence="1 2" key="1">
    <citation type="submission" date="2016-10" db="EMBL/GenBank/DDBJ databases">
        <authorList>
            <person name="de Groot N.N."/>
        </authorList>
    </citation>
    <scope>NUCLEOTIDE SEQUENCE [LARGE SCALE GENOMIC DNA]</scope>
    <source>
        <strain evidence="1 2">DSM 43941</strain>
    </source>
</reference>
<sequence length="247" mass="26018">MTTVTSPRAVLGVIVPSTNTVVEAEYNDMRPPGVSFHTGRIYIAKPGLGGDDDMVAFLEDLRTQLDTAVRDVVTCLPDRIVMGMSAETFWGGAAGNADFEKHIREISGLEVSSGAAACDAALKAFGARRIAVITPYQPVGDEQVRTFFTDLGYDVAAVRGFKCDSATSIADVTPAEIRAAFLEVDAPDVDVLVQAGTNLAAVAVAAELEAELGKPVIAINAATVWHALRAQGIPDQLTGHGRLLADH</sequence>
<accession>A0A1H1ZSY4</accession>
<dbReference type="GO" id="GO:0016853">
    <property type="term" value="F:isomerase activity"/>
    <property type="evidence" value="ECO:0007669"/>
    <property type="project" value="UniProtKB-KW"/>
</dbReference>
<keyword evidence="2" id="KW-1185">Reference proteome</keyword>
<dbReference type="OrthoDB" id="4537983at2"/>
<name>A0A1H1ZSY4_9ACTN</name>
<dbReference type="Pfam" id="PF17645">
    <property type="entry name" value="Amdase"/>
    <property type="match status" value="1"/>
</dbReference>
<organism evidence="1 2">
    <name type="scientific">Actinoplanes derwentensis</name>
    <dbReference type="NCBI Taxonomy" id="113562"/>
    <lineage>
        <taxon>Bacteria</taxon>
        <taxon>Bacillati</taxon>
        <taxon>Actinomycetota</taxon>
        <taxon>Actinomycetes</taxon>
        <taxon>Micromonosporales</taxon>
        <taxon>Micromonosporaceae</taxon>
        <taxon>Actinoplanes</taxon>
    </lineage>
</organism>
<dbReference type="Gene3D" id="3.40.50.12500">
    <property type="match status" value="1"/>
</dbReference>
<protein>
    <submittedName>
        <fullName evidence="1">Maleate isomerase</fullName>
    </submittedName>
</protein>
<dbReference type="STRING" id="113562.SAMN04489716_3468"/>
<dbReference type="InterPro" id="IPR053714">
    <property type="entry name" value="Iso_Racemase_Enz_sf"/>
</dbReference>
<evidence type="ECO:0000313" key="1">
    <source>
        <dbReference type="EMBL" id="SDT36512.1"/>
    </source>
</evidence>
<dbReference type="PANTHER" id="PTHR40267">
    <property type="entry name" value="BLR3294 PROTEIN"/>
    <property type="match status" value="1"/>
</dbReference>
<gene>
    <name evidence="1" type="ORF">SAMN04489716_3468</name>
</gene>
<dbReference type="RefSeq" id="WP_092545585.1">
    <property type="nucleotide sequence ID" value="NZ_BOMJ01000074.1"/>
</dbReference>
<dbReference type="PIRSF" id="PIRSF015736">
    <property type="entry name" value="MI"/>
    <property type="match status" value="1"/>
</dbReference>
<proteinExistence type="predicted"/>
<keyword evidence="1" id="KW-0413">Isomerase</keyword>
<evidence type="ECO:0000313" key="2">
    <source>
        <dbReference type="Proteomes" id="UP000198688"/>
    </source>
</evidence>
<dbReference type="EMBL" id="LT629758">
    <property type="protein sequence ID" value="SDT36512.1"/>
    <property type="molecule type" value="Genomic_DNA"/>
</dbReference>